<evidence type="ECO:0000256" key="1">
    <source>
        <dbReference type="ARBA" id="ARBA00005582"/>
    </source>
</evidence>
<name>A0ABQ9DY83_TEGGR</name>
<accession>A0ABQ9DY83</accession>
<sequence length="150" mass="16654">MINTSRCIEISLNALKQWRLEKRSAIWLKVPIMHSKFIAIAAEQGFEFHHAEHQNALLKIWLDESEIDTTPRFATHQVGVSALGIQGKIYCSRPITPAARCMVSSSKTSLARPLGSTILSQRESVQQPSSNASLATSNTSISYLMSQIRS</sequence>
<evidence type="ECO:0000313" key="4">
    <source>
        <dbReference type="EMBL" id="KAJ8298208.1"/>
    </source>
</evidence>
<evidence type="ECO:0000256" key="2">
    <source>
        <dbReference type="ARBA" id="ARBA00022801"/>
    </source>
</evidence>
<dbReference type="EMBL" id="JARBDR010000923">
    <property type="protein sequence ID" value="KAJ8298208.1"/>
    <property type="molecule type" value="Genomic_DNA"/>
</dbReference>
<gene>
    <name evidence="4" type="ORF">KUTeg_024739</name>
</gene>
<comment type="caution">
    <text evidence="4">The sequence shown here is derived from an EMBL/GenBank/DDBJ whole genome shotgun (WGS) entry which is preliminary data.</text>
</comment>
<dbReference type="InterPro" id="IPR040618">
    <property type="entry name" value="Pre-Nudix"/>
</dbReference>
<dbReference type="PANTHER" id="PTHR13994:SF46">
    <property type="entry name" value="NUCLEOSIDE DIPHOSPHATE-LINKED MOIETY X MOTIF 6"/>
    <property type="match status" value="1"/>
</dbReference>
<evidence type="ECO:0000313" key="5">
    <source>
        <dbReference type="Proteomes" id="UP001217089"/>
    </source>
</evidence>
<protein>
    <recommendedName>
        <fullName evidence="3">Pre-nudix hydrolase domain-containing protein</fullName>
    </recommendedName>
</protein>
<proteinExistence type="inferred from homology"/>
<dbReference type="InterPro" id="IPR003293">
    <property type="entry name" value="Nudix_hydrolase6-like"/>
</dbReference>
<dbReference type="Proteomes" id="UP001217089">
    <property type="component" value="Unassembled WGS sequence"/>
</dbReference>
<keyword evidence="2" id="KW-0378">Hydrolase</keyword>
<feature type="domain" description="Pre-nudix hydrolase" evidence="3">
    <location>
        <begin position="14"/>
        <end position="62"/>
    </location>
</feature>
<evidence type="ECO:0000259" key="3">
    <source>
        <dbReference type="Pfam" id="PF18290"/>
    </source>
</evidence>
<dbReference type="Pfam" id="PF18290">
    <property type="entry name" value="Nudix_hydro"/>
    <property type="match status" value="1"/>
</dbReference>
<reference evidence="4 5" key="1">
    <citation type="submission" date="2022-12" db="EMBL/GenBank/DDBJ databases">
        <title>Chromosome-level genome of Tegillarca granosa.</title>
        <authorList>
            <person name="Kim J."/>
        </authorList>
    </citation>
    <scope>NUCLEOTIDE SEQUENCE [LARGE SCALE GENOMIC DNA]</scope>
    <source>
        <strain evidence="4">Teg-2019</strain>
        <tissue evidence="4">Adductor muscle</tissue>
    </source>
</reference>
<comment type="similarity">
    <text evidence="1">Belongs to the Nudix hydrolase family.</text>
</comment>
<keyword evidence="5" id="KW-1185">Reference proteome</keyword>
<dbReference type="PRINTS" id="PR01356">
    <property type="entry name" value="GFGPROTEIN"/>
</dbReference>
<dbReference type="PANTHER" id="PTHR13994">
    <property type="entry name" value="NUDIX HYDROLASE RELATED"/>
    <property type="match status" value="1"/>
</dbReference>
<organism evidence="4 5">
    <name type="scientific">Tegillarca granosa</name>
    <name type="common">Malaysian cockle</name>
    <name type="synonym">Anadara granosa</name>
    <dbReference type="NCBI Taxonomy" id="220873"/>
    <lineage>
        <taxon>Eukaryota</taxon>
        <taxon>Metazoa</taxon>
        <taxon>Spiralia</taxon>
        <taxon>Lophotrochozoa</taxon>
        <taxon>Mollusca</taxon>
        <taxon>Bivalvia</taxon>
        <taxon>Autobranchia</taxon>
        <taxon>Pteriomorphia</taxon>
        <taxon>Arcoida</taxon>
        <taxon>Arcoidea</taxon>
        <taxon>Arcidae</taxon>
        <taxon>Tegillarca</taxon>
    </lineage>
</organism>
<dbReference type="Gene3D" id="3.40.630.30">
    <property type="match status" value="1"/>
</dbReference>